<dbReference type="InterPro" id="IPR020476">
    <property type="entry name" value="Nudix_hydrolase"/>
</dbReference>
<dbReference type="OrthoDB" id="9761969at2"/>
<proteinExistence type="inferred from homology"/>
<dbReference type="RefSeq" id="WP_133872880.1">
    <property type="nucleotide sequence ID" value="NZ_BOMD01000022.1"/>
</dbReference>
<dbReference type="Pfam" id="PF00293">
    <property type="entry name" value="NUDIX"/>
    <property type="match status" value="1"/>
</dbReference>
<evidence type="ECO:0000256" key="2">
    <source>
        <dbReference type="ARBA" id="ARBA00022801"/>
    </source>
</evidence>
<dbReference type="AlphaFoldDB" id="A0A4V3C7P0"/>
<dbReference type="PANTHER" id="PTHR43736">
    <property type="entry name" value="ADP-RIBOSE PYROPHOSPHATASE"/>
    <property type="match status" value="1"/>
</dbReference>
<evidence type="ECO:0000259" key="4">
    <source>
        <dbReference type="PROSITE" id="PS51462"/>
    </source>
</evidence>
<dbReference type="PANTHER" id="PTHR43736:SF1">
    <property type="entry name" value="DIHYDRONEOPTERIN TRIPHOSPHATE DIPHOSPHATASE"/>
    <property type="match status" value="1"/>
</dbReference>
<keyword evidence="2 3" id="KW-0378">Hydrolase</keyword>
<sequence>MVPQQQHRTFTHPDVLAAIAAGASWADPETDPARIDWTLRQRAAAIPFQTIAGRPVNPCESTGIRYGRNELGHWGEQLCADALVTLTDRSGRRWALMVERSDGHGWALPGGYVEPGEDPSDAAIRELSEETGILLPDDVAEYDADEPRYVPDPRASDEAWMVTVLTRIDLGTLPYFPRVTGADDAKRATWVYADDIETLTAYLRARLDGDIFPAHRALLTDALGPKK</sequence>
<dbReference type="GO" id="GO:0016787">
    <property type="term" value="F:hydrolase activity"/>
    <property type="evidence" value="ECO:0007669"/>
    <property type="project" value="UniProtKB-KW"/>
</dbReference>
<comment type="similarity">
    <text evidence="1 3">Belongs to the Nudix hydrolase family.</text>
</comment>
<evidence type="ECO:0000256" key="3">
    <source>
        <dbReference type="RuleBase" id="RU003476"/>
    </source>
</evidence>
<organism evidence="5 6">
    <name type="scientific">Paractinoplanes brasiliensis</name>
    <dbReference type="NCBI Taxonomy" id="52695"/>
    <lineage>
        <taxon>Bacteria</taxon>
        <taxon>Bacillati</taxon>
        <taxon>Actinomycetota</taxon>
        <taxon>Actinomycetes</taxon>
        <taxon>Micromonosporales</taxon>
        <taxon>Micromonosporaceae</taxon>
        <taxon>Paractinoplanes</taxon>
    </lineage>
</organism>
<dbReference type="InterPro" id="IPR020084">
    <property type="entry name" value="NUDIX_hydrolase_CS"/>
</dbReference>
<evidence type="ECO:0000313" key="6">
    <source>
        <dbReference type="Proteomes" id="UP000294901"/>
    </source>
</evidence>
<protein>
    <submittedName>
        <fullName evidence="5">ADP-ribose pyrophosphatase YjhB (NUDIX family)</fullName>
    </submittedName>
</protein>
<evidence type="ECO:0000256" key="1">
    <source>
        <dbReference type="ARBA" id="ARBA00005582"/>
    </source>
</evidence>
<dbReference type="Gene3D" id="3.90.79.10">
    <property type="entry name" value="Nucleoside Triphosphate Pyrophosphohydrolase"/>
    <property type="match status" value="1"/>
</dbReference>
<dbReference type="SUPFAM" id="SSF55811">
    <property type="entry name" value="Nudix"/>
    <property type="match status" value="1"/>
</dbReference>
<name>A0A4V3C7P0_9ACTN</name>
<reference evidence="5 6" key="1">
    <citation type="submission" date="2019-03" db="EMBL/GenBank/DDBJ databases">
        <title>Sequencing the genomes of 1000 actinobacteria strains.</title>
        <authorList>
            <person name="Klenk H.-P."/>
        </authorList>
    </citation>
    <scope>NUCLEOTIDE SEQUENCE [LARGE SCALE GENOMIC DNA]</scope>
    <source>
        <strain evidence="5 6">DSM 43805</strain>
    </source>
</reference>
<dbReference type="EMBL" id="SNWR01000001">
    <property type="protein sequence ID" value="TDO38398.1"/>
    <property type="molecule type" value="Genomic_DNA"/>
</dbReference>
<evidence type="ECO:0000313" key="5">
    <source>
        <dbReference type="EMBL" id="TDO38398.1"/>
    </source>
</evidence>
<feature type="domain" description="Nudix hydrolase" evidence="4">
    <location>
        <begin position="77"/>
        <end position="213"/>
    </location>
</feature>
<dbReference type="PRINTS" id="PR00502">
    <property type="entry name" value="NUDIXFAMILY"/>
</dbReference>
<dbReference type="Proteomes" id="UP000294901">
    <property type="component" value="Unassembled WGS sequence"/>
</dbReference>
<dbReference type="InterPro" id="IPR000086">
    <property type="entry name" value="NUDIX_hydrolase_dom"/>
</dbReference>
<accession>A0A4V3C7P0</accession>
<dbReference type="PROSITE" id="PS51462">
    <property type="entry name" value="NUDIX"/>
    <property type="match status" value="1"/>
</dbReference>
<gene>
    <name evidence="5" type="ORF">C8E87_2051</name>
</gene>
<dbReference type="PROSITE" id="PS00893">
    <property type="entry name" value="NUDIX_BOX"/>
    <property type="match status" value="1"/>
</dbReference>
<dbReference type="InterPro" id="IPR015797">
    <property type="entry name" value="NUDIX_hydrolase-like_dom_sf"/>
</dbReference>
<keyword evidence="6" id="KW-1185">Reference proteome</keyword>
<comment type="caution">
    <text evidence="5">The sequence shown here is derived from an EMBL/GenBank/DDBJ whole genome shotgun (WGS) entry which is preliminary data.</text>
</comment>